<dbReference type="RefSeq" id="XP_001582381.1">
    <property type="nucleotide sequence ID" value="XM_001582331.1"/>
</dbReference>
<dbReference type="SMART" id="SM01125">
    <property type="entry name" value="DCP2"/>
    <property type="match status" value="1"/>
</dbReference>
<evidence type="ECO:0000256" key="5">
    <source>
        <dbReference type="ARBA" id="ARBA00022723"/>
    </source>
</evidence>
<dbReference type="eggNOG" id="KOG2937">
    <property type="taxonomic scope" value="Eukaryota"/>
</dbReference>
<dbReference type="InterPro" id="IPR000086">
    <property type="entry name" value="NUDIX_hydrolase_dom"/>
</dbReference>
<accession>A2DDL9</accession>
<evidence type="ECO:0000313" key="9">
    <source>
        <dbReference type="EMBL" id="EAY21395.1"/>
    </source>
</evidence>
<dbReference type="PANTHER" id="PTHR23114">
    <property type="entry name" value="M7GPPPN-MRNA HYDROLASE"/>
    <property type="match status" value="1"/>
</dbReference>
<dbReference type="Proteomes" id="UP000001542">
    <property type="component" value="Unassembled WGS sequence"/>
</dbReference>
<dbReference type="AlphaFoldDB" id="A2DDL9"/>
<sequence>MNEEQKILEDIAVRFIINQPYFEEGAKIDLFDLYIQFEQAYWHYIDFYSNKFHKKNQDSIKDKYKTFIKELIQLIPPLQPFESKILNAMPNFDKFKMSCPVAGIICFNADKSKVIVVRDYSSSHSIGFPKGKISEGESIAQAAIRETIEEIGIDVSPYFRPDQYKCISKKKDYHFFYVVGVPENAVMSTIQRNEIYSQQWYPVKELRNELSMSKIMSKLLSWIEEISNS</sequence>
<dbReference type="Gene3D" id="3.90.79.10">
    <property type="entry name" value="Nucleoside Triphosphate Pyrophosphohydrolase"/>
    <property type="match status" value="1"/>
</dbReference>
<dbReference type="InterPro" id="IPR036189">
    <property type="entry name" value="DCP2_BoxA_sf"/>
</dbReference>
<dbReference type="VEuPathDB" id="TrichDB:TVAG_198330"/>
<dbReference type="GO" id="GO:0000290">
    <property type="term" value="P:deadenylation-dependent decapping of nuclear-transcribed mRNA"/>
    <property type="evidence" value="ECO:0000318"/>
    <property type="project" value="GO_Central"/>
</dbReference>
<evidence type="ECO:0000256" key="4">
    <source>
        <dbReference type="ARBA" id="ARBA00022490"/>
    </source>
</evidence>
<keyword evidence="6 9" id="KW-0378">Hydrolase</keyword>
<dbReference type="OrthoDB" id="18996at2759"/>
<dbReference type="InterPro" id="IPR015797">
    <property type="entry name" value="NUDIX_hydrolase-like_dom_sf"/>
</dbReference>
<dbReference type="EMBL" id="DS113190">
    <property type="protein sequence ID" value="EAY21395.1"/>
    <property type="molecule type" value="Genomic_DNA"/>
</dbReference>
<dbReference type="InterPro" id="IPR007722">
    <property type="entry name" value="DCP2_BoxA"/>
</dbReference>
<proteinExistence type="inferred from homology"/>
<dbReference type="InterPro" id="IPR020084">
    <property type="entry name" value="NUDIX_hydrolase_CS"/>
</dbReference>
<name>A2DDL9_TRIV3</name>
<gene>
    <name evidence="9" type="ORF">TVAG_198330</name>
</gene>
<keyword evidence="4" id="KW-0963">Cytoplasm</keyword>
<feature type="domain" description="Nudix hydrolase" evidence="8">
    <location>
        <begin position="97"/>
        <end position="224"/>
    </location>
</feature>
<dbReference type="GO" id="GO:0003723">
    <property type="term" value="F:RNA binding"/>
    <property type="evidence" value="ECO:0007669"/>
    <property type="project" value="UniProtKB-KW"/>
</dbReference>
<dbReference type="SUPFAM" id="SSF140586">
    <property type="entry name" value="Dcp2 domain-like"/>
    <property type="match status" value="1"/>
</dbReference>
<evidence type="ECO:0000256" key="3">
    <source>
        <dbReference type="ARBA" id="ARBA00005279"/>
    </source>
</evidence>
<dbReference type="GO" id="GO:0030145">
    <property type="term" value="F:manganese ion binding"/>
    <property type="evidence" value="ECO:0007669"/>
    <property type="project" value="InterPro"/>
</dbReference>
<dbReference type="GO" id="GO:0016787">
    <property type="term" value="F:hydrolase activity"/>
    <property type="evidence" value="ECO:0007669"/>
    <property type="project" value="UniProtKB-KW"/>
</dbReference>
<dbReference type="Pfam" id="PF05026">
    <property type="entry name" value="DCP2"/>
    <property type="match status" value="1"/>
</dbReference>
<dbReference type="PROSITE" id="PS00893">
    <property type="entry name" value="NUDIX_BOX"/>
    <property type="match status" value="1"/>
</dbReference>
<dbReference type="SMR" id="A2DDL9"/>
<dbReference type="GO" id="GO:0005737">
    <property type="term" value="C:cytoplasm"/>
    <property type="evidence" value="ECO:0000318"/>
    <property type="project" value="GO_Central"/>
</dbReference>
<comment type="cofactor">
    <cofactor evidence="1">
        <name>Mn(2+)</name>
        <dbReference type="ChEBI" id="CHEBI:29035"/>
    </cofactor>
</comment>
<evidence type="ECO:0000256" key="1">
    <source>
        <dbReference type="ARBA" id="ARBA00001936"/>
    </source>
</evidence>
<dbReference type="Gene3D" id="1.10.10.1050">
    <property type="entry name" value="Dcp2, box A domain"/>
    <property type="match status" value="1"/>
</dbReference>
<evidence type="ECO:0000256" key="6">
    <source>
        <dbReference type="ARBA" id="ARBA00022801"/>
    </source>
</evidence>
<evidence type="ECO:0000313" key="10">
    <source>
        <dbReference type="Proteomes" id="UP000001542"/>
    </source>
</evidence>
<dbReference type="PROSITE" id="PS51462">
    <property type="entry name" value="NUDIX"/>
    <property type="match status" value="1"/>
</dbReference>
<keyword evidence="10" id="KW-1185">Reference proteome</keyword>
<evidence type="ECO:0000259" key="8">
    <source>
        <dbReference type="PROSITE" id="PS51462"/>
    </source>
</evidence>
<comment type="subcellular location">
    <subcellularLocation>
        <location evidence="2">Cytoplasm</location>
    </subcellularLocation>
</comment>
<reference evidence="9" key="2">
    <citation type="journal article" date="2007" name="Science">
        <title>Draft genome sequence of the sexually transmitted pathogen Trichomonas vaginalis.</title>
        <authorList>
            <person name="Carlton J.M."/>
            <person name="Hirt R.P."/>
            <person name="Silva J.C."/>
            <person name="Delcher A.L."/>
            <person name="Schatz M."/>
            <person name="Zhao Q."/>
            <person name="Wortman J.R."/>
            <person name="Bidwell S.L."/>
            <person name="Alsmark U.C.M."/>
            <person name="Besteiro S."/>
            <person name="Sicheritz-Ponten T."/>
            <person name="Noel C.J."/>
            <person name="Dacks J.B."/>
            <person name="Foster P.G."/>
            <person name="Simillion C."/>
            <person name="Van de Peer Y."/>
            <person name="Miranda-Saavedra D."/>
            <person name="Barton G.J."/>
            <person name="Westrop G.D."/>
            <person name="Mueller S."/>
            <person name="Dessi D."/>
            <person name="Fiori P.L."/>
            <person name="Ren Q."/>
            <person name="Paulsen I."/>
            <person name="Zhang H."/>
            <person name="Bastida-Corcuera F.D."/>
            <person name="Simoes-Barbosa A."/>
            <person name="Brown M.T."/>
            <person name="Hayes R.D."/>
            <person name="Mukherjee M."/>
            <person name="Okumura C.Y."/>
            <person name="Schneider R."/>
            <person name="Smith A.J."/>
            <person name="Vanacova S."/>
            <person name="Villalvazo M."/>
            <person name="Haas B.J."/>
            <person name="Pertea M."/>
            <person name="Feldblyum T.V."/>
            <person name="Utterback T.R."/>
            <person name="Shu C.L."/>
            <person name="Osoegawa K."/>
            <person name="de Jong P.J."/>
            <person name="Hrdy I."/>
            <person name="Horvathova L."/>
            <person name="Zubacova Z."/>
            <person name="Dolezal P."/>
            <person name="Malik S.B."/>
            <person name="Logsdon J.M. Jr."/>
            <person name="Henze K."/>
            <person name="Gupta A."/>
            <person name="Wang C.C."/>
            <person name="Dunne R.L."/>
            <person name="Upcroft J.A."/>
            <person name="Upcroft P."/>
            <person name="White O."/>
            <person name="Salzberg S.L."/>
            <person name="Tang P."/>
            <person name="Chiu C.-H."/>
            <person name="Lee Y.-S."/>
            <person name="Embley T.M."/>
            <person name="Coombs G.H."/>
            <person name="Mottram J.C."/>
            <person name="Tachezy J."/>
            <person name="Fraser-Liggett C.M."/>
            <person name="Johnson P.J."/>
        </authorList>
    </citation>
    <scope>NUCLEOTIDE SEQUENCE [LARGE SCALE GENOMIC DNA]</scope>
    <source>
        <strain evidence="9">G3</strain>
    </source>
</reference>
<dbReference type="OMA" id="PIRLCFQ"/>
<protein>
    <submittedName>
        <fullName evidence="9">Hydrolase, NUDIX family protein</fullName>
    </submittedName>
</protein>
<organism evidence="9 10">
    <name type="scientific">Trichomonas vaginalis (strain ATCC PRA-98 / G3)</name>
    <dbReference type="NCBI Taxonomy" id="412133"/>
    <lineage>
        <taxon>Eukaryota</taxon>
        <taxon>Metamonada</taxon>
        <taxon>Parabasalia</taxon>
        <taxon>Trichomonadida</taxon>
        <taxon>Trichomonadidae</taxon>
        <taxon>Trichomonas</taxon>
    </lineage>
</organism>
<reference evidence="9" key="1">
    <citation type="submission" date="2006-10" db="EMBL/GenBank/DDBJ databases">
        <authorList>
            <person name="Amadeo P."/>
            <person name="Zhao Q."/>
            <person name="Wortman J."/>
            <person name="Fraser-Liggett C."/>
            <person name="Carlton J."/>
        </authorList>
    </citation>
    <scope>NUCLEOTIDE SEQUENCE</scope>
    <source>
        <strain evidence="9">G3</strain>
    </source>
</reference>
<evidence type="ECO:0000256" key="7">
    <source>
        <dbReference type="ARBA" id="ARBA00022884"/>
    </source>
</evidence>
<comment type="similarity">
    <text evidence="3">Belongs to the Nudix hydrolase family. DCP2 subfamily.</text>
</comment>
<evidence type="ECO:0000256" key="2">
    <source>
        <dbReference type="ARBA" id="ARBA00004496"/>
    </source>
</evidence>
<dbReference type="InParanoid" id="A2DDL9"/>
<keyword evidence="7" id="KW-0694">RNA-binding</keyword>
<dbReference type="KEGG" id="tva:5466932"/>
<dbReference type="PANTHER" id="PTHR23114:SF17">
    <property type="entry name" value="M7GPPPN-MRNA HYDROLASE"/>
    <property type="match status" value="1"/>
</dbReference>
<dbReference type="VEuPathDB" id="TrichDB:TVAGG3_0998750"/>
<dbReference type="Pfam" id="PF00293">
    <property type="entry name" value="NUDIX"/>
    <property type="match status" value="1"/>
</dbReference>
<dbReference type="STRING" id="5722.A2DDL9"/>
<keyword evidence="5" id="KW-0479">Metal-binding</keyword>
<dbReference type="SUPFAM" id="SSF55811">
    <property type="entry name" value="Nudix"/>
    <property type="match status" value="1"/>
</dbReference>